<dbReference type="InterPro" id="IPR003661">
    <property type="entry name" value="HisK_dim/P_dom"/>
</dbReference>
<dbReference type="GO" id="GO:0000155">
    <property type="term" value="F:phosphorelay sensor kinase activity"/>
    <property type="evidence" value="ECO:0007669"/>
    <property type="project" value="InterPro"/>
</dbReference>
<reference evidence="5 6" key="1">
    <citation type="submission" date="2019-07" db="EMBL/GenBank/DDBJ databases">
        <title>Whole genome shotgun sequence of Swaminathania salitolerans NBRC 104436.</title>
        <authorList>
            <person name="Hosoyama A."/>
            <person name="Uohara A."/>
            <person name="Ohji S."/>
            <person name="Ichikawa N."/>
        </authorList>
    </citation>
    <scope>NUCLEOTIDE SEQUENCE [LARGE SCALE GENOMIC DNA]</scope>
    <source>
        <strain evidence="5 6">NBRC 104436</strain>
    </source>
</reference>
<gene>
    <name evidence="5" type="ORF">SSA02_05980</name>
</gene>
<proteinExistence type="predicted"/>
<dbReference type="EC" id="2.7.13.3" evidence="2"/>
<dbReference type="AlphaFoldDB" id="A0A511BME4"/>
<accession>A0A511BME4</accession>
<comment type="caution">
    <text evidence="5">The sequence shown here is derived from an EMBL/GenBank/DDBJ whole genome shotgun (WGS) entry which is preliminary data.</text>
</comment>
<dbReference type="RefSeq" id="WP_147092385.1">
    <property type="nucleotide sequence ID" value="NZ_BJVC01000001.1"/>
</dbReference>
<evidence type="ECO:0000256" key="3">
    <source>
        <dbReference type="SAM" id="MobiDB-lite"/>
    </source>
</evidence>
<evidence type="ECO:0000259" key="4">
    <source>
        <dbReference type="Pfam" id="PF00512"/>
    </source>
</evidence>
<evidence type="ECO:0000256" key="1">
    <source>
        <dbReference type="ARBA" id="ARBA00000085"/>
    </source>
</evidence>
<evidence type="ECO:0000313" key="6">
    <source>
        <dbReference type="Proteomes" id="UP000321405"/>
    </source>
</evidence>
<dbReference type="EMBL" id="BJVC01000001">
    <property type="protein sequence ID" value="GEL01435.1"/>
    <property type="molecule type" value="Genomic_DNA"/>
</dbReference>
<sequence>MTPPPPPAASGTPTGQNPDAERRLSALRHDLRNDLATALLAADLLSNDPDERVKRHAATIIAALEKATDRLRQSRSRS</sequence>
<protein>
    <recommendedName>
        <fullName evidence="2">histidine kinase</fullName>
        <ecNumber evidence="2">2.7.13.3</ecNumber>
    </recommendedName>
</protein>
<evidence type="ECO:0000256" key="2">
    <source>
        <dbReference type="ARBA" id="ARBA00012438"/>
    </source>
</evidence>
<organism evidence="5 6">
    <name type="scientific">Swaminathania salitolerans</name>
    <dbReference type="NCBI Taxonomy" id="182838"/>
    <lineage>
        <taxon>Bacteria</taxon>
        <taxon>Pseudomonadati</taxon>
        <taxon>Pseudomonadota</taxon>
        <taxon>Alphaproteobacteria</taxon>
        <taxon>Acetobacterales</taxon>
        <taxon>Acetobacteraceae</taxon>
        <taxon>Swaminathania</taxon>
    </lineage>
</organism>
<name>A0A511BME4_9PROT</name>
<evidence type="ECO:0000313" key="5">
    <source>
        <dbReference type="EMBL" id="GEL01435.1"/>
    </source>
</evidence>
<comment type="catalytic activity">
    <reaction evidence="1">
        <text>ATP + protein L-histidine = ADP + protein N-phospho-L-histidine.</text>
        <dbReference type="EC" id="2.7.13.3"/>
    </reaction>
</comment>
<dbReference type="Pfam" id="PF00512">
    <property type="entry name" value="HisKA"/>
    <property type="match status" value="1"/>
</dbReference>
<feature type="domain" description="Signal transduction histidine kinase dimerisation/phosphoacceptor" evidence="4">
    <location>
        <begin position="24"/>
        <end position="68"/>
    </location>
</feature>
<feature type="region of interest" description="Disordered" evidence="3">
    <location>
        <begin position="1"/>
        <end position="20"/>
    </location>
</feature>
<keyword evidence="6" id="KW-1185">Reference proteome</keyword>
<dbReference type="Proteomes" id="UP000321405">
    <property type="component" value="Unassembled WGS sequence"/>
</dbReference>